<keyword evidence="5" id="KW-1185">Reference proteome</keyword>
<name>A0A0J1HC25_9GAMM</name>
<dbReference type="OrthoDB" id="6214779at2"/>
<evidence type="ECO:0000256" key="1">
    <source>
        <dbReference type="ARBA" id="ARBA00008490"/>
    </source>
</evidence>
<dbReference type="HAMAP" id="MF_00789">
    <property type="entry name" value="UPF0319"/>
    <property type="match status" value="1"/>
</dbReference>
<dbReference type="PANTHER" id="PTHR38108:SF1">
    <property type="entry name" value="UPF0319 PROTEIN YCCT"/>
    <property type="match status" value="1"/>
</dbReference>
<evidence type="ECO:0000256" key="2">
    <source>
        <dbReference type="ARBA" id="ARBA00022729"/>
    </source>
</evidence>
<organism evidence="4 5">
    <name type="scientific">Photobacterium aquae</name>
    <dbReference type="NCBI Taxonomy" id="1195763"/>
    <lineage>
        <taxon>Bacteria</taxon>
        <taxon>Pseudomonadati</taxon>
        <taxon>Pseudomonadota</taxon>
        <taxon>Gammaproteobacteria</taxon>
        <taxon>Vibrionales</taxon>
        <taxon>Vibrionaceae</taxon>
        <taxon>Photobacterium</taxon>
    </lineage>
</organism>
<dbReference type="InterPro" id="IPR018635">
    <property type="entry name" value="UPF0319"/>
</dbReference>
<reference evidence="4 5" key="1">
    <citation type="submission" date="2015-05" db="EMBL/GenBank/DDBJ databases">
        <title>Photobacterium galathea sp. nov.</title>
        <authorList>
            <person name="Machado H."/>
            <person name="Gram L."/>
        </authorList>
    </citation>
    <scope>NUCLEOTIDE SEQUENCE [LARGE SCALE GENOMIC DNA]</scope>
    <source>
        <strain evidence="4 5">CGMCC 1.12159</strain>
    </source>
</reference>
<evidence type="ECO:0000256" key="3">
    <source>
        <dbReference type="HAMAP-Rule" id="MF_00789"/>
    </source>
</evidence>
<comment type="similarity">
    <text evidence="1 3">Belongs to the UPF0319 family.</text>
</comment>
<dbReference type="Proteomes" id="UP000036097">
    <property type="component" value="Unassembled WGS sequence"/>
</dbReference>
<gene>
    <name evidence="4" type="ORF">ABT56_03170</name>
</gene>
<keyword evidence="2 3" id="KW-0732">Signal</keyword>
<dbReference type="AlphaFoldDB" id="A0A0J1HC25"/>
<sequence precursor="true">MNKWLMTMGLLALPVMTQAGELAAGNNIKLLVVDGKKVQSSFWSETSTVNLPAGKHQVVVQFDGEVKDGSKTRIFTTRPYLFELDVPKQDATITLPRLSTISQAKAYFQRGPEWSLELADGTSRTLDYVELQGKGLAAYSDMEALVADYNREHGITFEEGYAVDLEETVVEVTEKGEVNITGDALAQLKLWYSKANAEEKAAFEQWVKTQAGL</sequence>
<protein>
    <recommendedName>
        <fullName evidence="3">UPF0319 protein ABT56_03170</fullName>
    </recommendedName>
</protein>
<proteinExistence type="inferred from homology"/>
<dbReference type="Pfam" id="PF09829">
    <property type="entry name" value="DUF2057"/>
    <property type="match status" value="1"/>
</dbReference>
<evidence type="ECO:0000313" key="5">
    <source>
        <dbReference type="Proteomes" id="UP000036097"/>
    </source>
</evidence>
<accession>A0A0J1HC25</accession>
<comment type="caution">
    <text evidence="4">The sequence shown here is derived from an EMBL/GenBank/DDBJ whole genome shotgun (WGS) entry which is preliminary data.</text>
</comment>
<feature type="signal peptide" evidence="3">
    <location>
        <begin position="1"/>
        <end position="19"/>
    </location>
</feature>
<dbReference type="PANTHER" id="PTHR38108">
    <property type="entry name" value="UPF0319 PROTEIN YCCT"/>
    <property type="match status" value="1"/>
</dbReference>
<feature type="chain" id="PRO_5008989481" description="UPF0319 protein ABT56_03170" evidence="3">
    <location>
        <begin position="20"/>
        <end position="213"/>
    </location>
</feature>
<dbReference type="RefSeq" id="WP_047877371.1">
    <property type="nucleotide sequence ID" value="NZ_LDOT01000002.1"/>
</dbReference>
<dbReference type="PATRIC" id="fig|1195763.3.peg.683"/>
<dbReference type="EMBL" id="LDOT01000002">
    <property type="protein sequence ID" value="KLV09210.1"/>
    <property type="molecule type" value="Genomic_DNA"/>
</dbReference>
<dbReference type="STRING" id="1195763.ABT56_03170"/>
<evidence type="ECO:0000313" key="4">
    <source>
        <dbReference type="EMBL" id="KLV09210.1"/>
    </source>
</evidence>